<dbReference type="PANTHER" id="PTHR44229:SF8">
    <property type="entry name" value="ALCOHOL DEHYDROGENASE-RELATED"/>
    <property type="match status" value="1"/>
</dbReference>
<protein>
    <recommendedName>
        <fullName evidence="6">Alcohol dehydrogenase</fullName>
    </recommendedName>
</protein>
<dbReference type="Pfam" id="PF00106">
    <property type="entry name" value="adh_short"/>
    <property type="match status" value="1"/>
</dbReference>
<evidence type="ECO:0000313" key="4">
    <source>
        <dbReference type="EMBL" id="KAL3388772.1"/>
    </source>
</evidence>
<dbReference type="Gene3D" id="3.40.50.720">
    <property type="entry name" value="NAD(P)-binding Rossmann-like Domain"/>
    <property type="match status" value="1"/>
</dbReference>
<reference evidence="4 5" key="1">
    <citation type="journal article" date="2024" name="bioRxiv">
        <title>A reference genome for Trichogramma kaykai: A tiny desert-dwelling parasitoid wasp with competing sex-ratio distorters.</title>
        <authorList>
            <person name="Culotta J."/>
            <person name="Lindsey A.R."/>
        </authorList>
    </citation>
    <scope>NUCLEOTIDE SEQUENCE [LARGE SCALE GENOMIC DNA]</scope>
    <source>
        <strain evidence="4 5">KSX58</strain>
    </source>
</reference>
<evidence type="ECO:0008006" key="6">
    <source>
        <dbReference type="Google" id="ProtNLM"/>
    </source>
</evidence>
<evidence type="ECO:0000256" key="1">
    <source>
        <dbReference type="ARBA" id="ARBA00006484"/>
    </source>
</evidence>
<dbReference type="EMBL" id="JBJJXI010000128">
    <property type="protein sequence ID" value="KAL3388772.1"/>
    <property type="molecule type" value="Genomic_DNA"/>
</dbReference>
<evidence type="ECO:0000313" key="5">
    <source>
        <dbReference type="Proteomes" id="UP001627154"/>
    </source>
</evidence>
<sequence>MNIEGKVVIITGGMGGMGYETAKALLKNGAKFIAIFDLPGSADEIDSSSKGLFATERAKFFPGDISIDSTLKNNFDRVVNDQGCVDIVINNAGIINEQNIQLLVDLNVKAVLSCSLLALTHMGKHKGGHGGLIVNVNAILGLTDCPLLPFYSATKHAIIGFTRCMKNNFNSTGVRVVSICPGVTKTNLFRKLPENLCDFISDTIKEKVLTEVPVQSTTSVADAIVEIIKKGESGAVWVVENDKKPYAIKPVDHYVNMSYPI</sequence>
<keyword evidence="5" id="KW-1185">Reference proteome</keyword>
<dbReference type="PRINTS" id="PR01167">
    <property type="entry name" value="INSADHFAMILY"/>
</dbReference>
<dbReference type="AlphaFoldDB" id="A0ABD2W7A7"/>
<comment type="caution">
    <text evidence="4">The sequence shown here is derived from an EMBL/GenBank/DDBJ whole genome shotgun (WGS) entry which is preliminary data.</text>
</comment>
<dbReference type="Proteomes" id="UP001627154">
    <property type="component" value="Unassembled WGS sequence"/>
</dbReference>
<evidence type="ECO:0000256" key="2">
    <source>
        <dbReference type="ARBA" id="ARBA00023002"/>
    </source>
</evidence>
<dbReference type="GO" id="GO:0016491">
    <property type="term" value="F:oxidoreductase activity"/>
    <property type="evidence" value="ECO:0007669"/>
    <property type="project" value="UniProtKB-KW"/>
</dbReference>
<evidence type="ECO:0000256" key="3">
    <source>
        <dbReference type="RuleBase" id="RU000363"/>
    </source>
</evidence>
<dbReference type="InterPro" id="IPR002347">
    <property type="entry name" value="SDR_fam"/>
</dbReference>
<dbReference type="InterPro" id="IPR036291">
    <property type="entry name" value="NAD(P)-bd_dom_sf"/>
</dbReference>
<dbReference type="PANTHER" id="PTHR44229">
    <property type="entry name" value="15-HYDROXYPROSTAGLANDIN DEHYDROGENASE [NAD(+)]"/>
    <property type="match status" value="1"/>
</dbReference>
<organism evidence="4 5">
    <name type="scientific">Trichogramma kaykai</name>
    <dbReference type="NCBI Taxonomy" id="54128"/>
    <lineage>
        <taxon>Eukaryota</taxon>
        <taxon>Metazoa</taxon>
        <taxon>Ecdysozoa</taxon>
        <taxon>Arthropoda</taxon>
        <taxon>Hexapoda</taxon>
        <taxon>Insecta</taxon>
        <taxon>Pterygota</taxon>
        <taxon>Neoptera</taxon>
        <taxon>Endopterygota</taxon>
        <taxon>Hymenoptera</taxon>
        <taxon>Apocrita</taxon>
        <taxon>Proctotrupomorpha</taxon>
        <taxon>Chalcidoidea</taxon>
        <taxon>Trichogrammatidae</taxon>
        <taxon>Trichogramma</taxon>
    </lineage>
</organism>
<proteinExistence type="inferred from homology"/>
<gene>
    <name evidence="4" type="ORF">TKK_016199</name>
</gene>
<comment type="similarity">
    <text evidence="1 3">Belongs to the short-chain dehydrogenases/reductases (SDR) family.</text>
</comment>
<dbReference type="SUPFAM" id="SSF51735">
    <property type="entry name" value="NAD(P)-binding Rossmann-fold domains"/>
    <property type="match status" value="1"/>
</dbReference>
<name>A0ABD2W7A7_9HYME</name>
<keyword evidence="2" id="KW-0560">Oxidoreductase</keyword>
<accession>A0ABD2W7A7</accession>
<dbReference type="PRINTS" id="PR00080">
    <property type="entry name" value="SDRFAMILY"/>
</dbReference>